<evidence type="ECO:0000256" key="6">
    <source>
        <dbReference type="SAM" id="Phobius"/>
    </source>
</evidence>
<feature type="transmembrane region" description="Helical" evidence="6">
    <location>
        <begin position="139"/>
        <end position="160"/>
    </location>
</feature>
<evidence type="ECO:0000256" key="1">
    <source>
        <dbReference type="ARBA" id="ARBA00004141"/>
    </source>
</evidence>
<evidence type="ECO:0000256" key="4">
    <source>
        <dbReference type="ARBA" id="ARBA00023136"/>
    </source>
</evidence>
<dbReference type="InterPro" id="IPR020846">
    <property type="entry name" value="MFS_dom"/>
</dbReference>
<keyword evidence="4 6" id="KW-0472">Membrane</keyword>
<feature type="compositionally biased region" description="Pro residues" evidence="5">
    <location>
        <begin position="10"/>
        <end position="22"/>
    </location>
</feature>
<keyword evidence="3 6" id="KW-1133">Transmembrane helix</keyword>
<dbReference type="InterPro" id="IPR036259">
    <property type="entry name" value="MFS_trans_sf"/>
</dbReference>
<feature type="region of interest" description="Disordered" evidence="5">
    <location>
        <begin position="1"/>
        <end position="28"/>
    </location>
</feature>
<dbReference type="RefSeq" id="XP_033383622.1">
    <property type="nucleotide sequence ID" value="XM_033533804.1"/>
</dbReference>
<dbReference type="GO" id="GO:0022857">
    <property type="term" value="F:transmembrane transporter activity"/>
    <property type="evidence" value="ECO:0007669"/>
    <property type="project" value="InterPro"/>
</dbReference>
<dbReference type="Gene3D" id="1.20.1250.20">
    <property type="entry name" value="MFS general substrate transporter like domains"/>
    <property type="match status" value="1"/>
</dbReference>
<feature type="transmembrane region" description="Helical" evidence="6">
    <location>
        <begin position="439"/>
        <end position="464"/>
    </location>
</feature>
<evidence type="ECO:0000256" key="5">
    <source>
        <dbReference type="SAM" id="MobiDB-lite"/>
    </source>
</evidence>
<evidence type="ECO:0000256" key="2">
    <source>
        <dbReference type="ARBA" id="ARBA00022692"/>
    </source>
</evidence>
<dbReference type="AlphaFoldDB" id="A0A6A5XQS2"/>
<dbReference type="Proteomes" id="UP000799778">
    <property type="component" value="Unassembled WGS sequence"/>
</dbReference>
<dbReference type="SUPFAM" id="SSF103473">
    <property type="entry name" value="MFS general substrate transporter"/>
    <property type="match status" value="1"/>
</dbReference>
<evidence type="ECO:0000313" key="9">
    <source>
        <dbReference type="Proteomes" id="UP000799778"/>
    </source>
</evidence>
<protein>
    <submittedName>
        <fullName evidence="8">MFS general substrate transporter</fullName>
    </submittedName>
</protein>
<feature type="transmembrane region" description="Helical" evidence="6">
    <location>
        <begin position="294"/>
        <end position="318"/>
    </location>
</feature>
<sequence length="501" mass="54258">MPSKNQLPPHEAPSIPPSPSPSPNDLSKVETNASALYDTLPTYHKALIVFTTSWSTLAACFSSTSLLSAAVEIAADLNTTPEVINLSTGGLMLAMGCSSFVWSPLSSIFGRQLAYRSCMAVLMAFLVGAATARSTVAFVVLRVLGGFQGTFFHVAGQTIIAEYFPPTQRGMATGFFMAGTVLGPPLGPCVAAIMIEFANWRSIIWLQVAMCGLGLLLSFFFIPPSRLDRGMFKMNMTGRTALAQFNPLPVFKTMVYPNVFFAQLSCGLLSWSQSSILATPREVLTSKFNITSPLIAGLFYFAPASGFLFGAIVGGRYSDMTVRKWIAIRGGLRLPQDRLKSGMFGFFFLIPVATLIYGWGLEKCHACTRERAGLALPIVTVWFAGVGIMQVFSSLNTYCAEAIPKRRREVMVGKYLLQYIAGACATSGAVPLMEAVGVGWSSTIAVVLALVAGSLTLCGAMYGLTMQTWVEERIHGKKDVEKTKSIHWPTSTRWFVTHAEV</sequence>
<feature type="transmembrane region" description="Helical" evidence="6">
    <location>
        <begin position="83"/>
        <end position="102"/>
    </location>
</feature>
<feature type="transmembrane region" description="Helical" evidence="6">
    <location>
        <begin position="202"/>
        <end position="222"/>
    </location>
</feature>
<keyword evidence="2 6" id="KW-0812">Transmembrane</keyword>
<dbReference type="Pfam" id="PF07690">
    <property type="entry name" value="MFS_1"/>
    <property type="match status" value="1"/>
</dbReference>
<feature type="transmembrane region" description="Helical" evidence="6">
    <location>
        <begin position="172"/>
        <end position="195"/>
    </location>
</feature>
<dbReference type="GO" id="GO:0005886">
    <property type="term" value="C:plasma membrane"/>
    <property type="evidence" value="ECO:0007669"/>
    <property type="project" value="TreeGrafter"/>
</dbReference>
<feature type="transmembrane region" description="Helical" evidence="6">
    <location>
        <begin position="114"/>
        <end position="132"/>
    </location>
</feature>
<evidence type="ECO:0000259" key="7">
    <source>
        <dbReference type="PROSITE" id="PS50850"/>
    </source>
</evidence>
<proteinExistence type="predicted"/>
<dbReference type="PROSITE" id="PS50850">
    <property type="entry name" value="MFS"/>
    <property type="match status" value="1"/>
</dbReference>
<feature type="transmembrane region" description="Helical" evidence="6">
    <location>
        <begin position="372"/>
        <end position="395"/>
    </location>
</feature>
<dbReference type="PANTHER" id="PTHR23502:SF152">
    <property type="entry name" value="MAJOR FACILITATOR SUPERFAMILY (MFS) PROFILE DOMAIN-CONTAINING PROTEIN-RELATED"/>
    <property type="match status" value="1"/>
</dbReference>
<evidence type="ECO:0000313" key="8">
    <source>
        <dbReference type="EMBL" id="KAF2015283.1"/>
    </source>
</evidence>
<gene>
    <name evidence="8" type="ORF">BU24DRAFT_491548</name>
</gene>
<accession>A0A6A5XQS2</accession>
<evidence type="ECO:0000256" key="3">
    <source>
        <dbReference type="ARBA" id="ARBA00022989"/>
    </source>
</evidence>
<keyword evidence="9" id="KW-1185">Reference proteome</keyword>
<organism evidence="8 9">
    <name type="scientific">Aaosphaeria arxii CBS 175.79</name>
    <dbReference type="NCBI Taxonomy" id="1450172"/>
    <lineage>
        <taxon>Eukaryota</taxon>
        <taxon>Fungi</taxon>
        <taxon>Dikarya</taxon>
        <taxon>Ascomycota</taxon>
        <taxon>Pezizomycotina</taxon>
        <taxon>Dothideomycetes</taxon>
        <taxon>Pleosporomycetidae</taxon>
        <taxon>Pleosporales</taxon>
        <taxon>Pleosporales incertae sedis</taxon>
        <taxon>Aaosphaeria</taxon>
    </lineage>
</organism>
<feature type="transmembrane region" description="Helical" evidence="6">
    <location>
        <begin position="339"/>
        <end position="360"/>
    </location>
</feature>
<feature type="domain" description="Major facilitator superfamily (MFS) profile" evidence="7">
    <location>
        <begin position="48"/>
        <end position="471"/>
    </location>
</feature>
<comment type="subcellular location">
    <subcellularLocation>
        <location evidence="1">Membrane</location>
        <topology evidence="1">Multi-pass membrane protein</topology>
    </subcellularLocation>
</comment>
<dbReference type="InterPro" id="IPR011701">
    <property type="entry name" value="MFS"/>
</dbReference>
<dbReference type="EMBL" id="ML978069">
    <property type="protein sequence ID" value="KAF2015283.1"/>
    <property type="molecule type" value="Genomic_DNA"/>
</dbReference>
<feature type="transmembrane region" description="Helical" evidence="6">
    <location>
        <begin position="416"/>
        <end position="433"/>
    </location>
</feature>
<dbReference type="OrthoDB" id="3066029at2759"/>
<dbReference type="PANTHER" id="PTHR23502">
    <property type="entry name" value="MAJOR FACILITATOR SUPERFAMILY"/>
    <property type="match status" value="1"/>
</dbReference>
<name>A0A6A5XQS2_9PLEO</name>
<reference evidence="8" key="1">
    <citation type="journal article" date="2020" name="Stud. Mycol.">
        <title>101 Dothideomycetes genomes: a test case for predicting lifestyles and emergence of pathogens.</title>
        <authorList>
            <person name="Haridas S."/>
            <person name="Albert R."/>
            <person name="Binder M."/>
            <person name="Bloem J."/>
            <person name="Labutti K."/>
            <person name="Salamov A."/>
            <person name="Andreopoulos B."/>
            <person name="Baker S."/>
            <person name="Barry K."/>
            <person name="Bills G."/>
            <person name="Bluhm B."/>
            <person name="Cannon C."/>
            <person name="Castanera R."/>
            <person name="Culley D."/>
            <person name="Daum C."/>
            <person name="Ezra D."/>
            <person name="Gonzalez J."/>
            <person name="Henrissat B."/>
            <person name="Kuo A."/>
            <person name="Liang C."/>
            <person name="Lipzen A."/>
            <person name="Lutzoni F."/>
            <person name="Magnuson J."/>
            <person name="Mondo S."/>
            <person name="Nolan M."/>
            <person name="Ohm R."/>
            <person name="Pangilinan J."/>
            <person name="Park H.-J."/>
            <person name="Ramirez L."/>
            <person name="Alfaro M."/>
            <person name="Sun H."/>
            <person name="Tritt A."/>
            <person name="Yoshinaga Y."/>
            <person name="Zwiers L.-H."/>
            <person name="Turgeon B."/>
            <person name="Goodwin S."/>
            <person name="Spatafora J."/>
            <person name="Crous P."/>
            <person name="Grigoriev I."/>
        </authorList>
    </citation>
    <scope>NUCLEOTIDE SEQUENCE</scope>
    <source>
        <strain evidence="8">CBS 175.79</strain>
    </source>
</reference>
<feature type="transmembrane region" description="Helical" evidence="6">
    <location>
        <begin position="46"/>
        <end position="71"/>
    </location>
</feature>
<dbReference type="GeneID" id="54291201"/>